<dbReference type="InterPro" id="IPR001119">
    <property type="entry name" value="SLH_dom"/>
</dbReference>
<dbReference type="Pfam" id="PF00395">
    <property type="entry name" value="SLH"/>
    <property type="match status" value="1"/>
</dbReference>
<proteinExistence type="predicted"/>
<evidence type="ECO:0000259" key="2">
    <source>
        <dbReference type="PROSITE" id="PS51272"/>
    </source>
</evidence>
<name>A0A9X4H2A2_9FIRM</name>
<keyword evidence="4" id="KW-1185">Reference proteome</keyword>
<dbReference type="RefSeq" id="WP_277442320.1">
    <property type="nucleotide sequence ID" value="NZ_JAKOAV010000002.1"/>
</dbReference>
<dbReference type="PROSITE" id="PS51272">
    <property type="entry name" value="SLH"/>
    <property type="match status" value="1"/>
</dbReference>
<reference evidence="3" key="1">
    <citation type="submission" date="2022-02" db="EMBL/GenBank/DDBJ databases">
        <authorList>
            <person name="Leng L."/>
        </authorList>
    </citation>
    <scope>NUCLEOTIDE SEQUENCE</scope>
    <source>
        <strain evidence="3">JI</strain>
    </source>
</reference>
<feature type="domain" description="SLH" evidence="2">
    <location>
        <begin position="4"/>
        <end position="67"/>
    </location>
</feature>
<dbReference type="PANTHER" id="PTHR43308">
    <property type="entry name" value="OUTER MEMBRANE PROTEIN ALPHA-RELATED"/>
    <property type="match status" value="1"/>
</dbReference>
<dbReference type="InterPro" id="IPR051465">
    <property type="entry name" value="Cell_Envelope_Struct_Comp"/>
</dbReference>
<dbReference type="Proteomes" id="UP001154312">
    <property type="component" value="Unassembled WGS sequence"/>
</dbReference>
<evidence type="ECO:0000256" key="1">
    <source>
        <dbReference type="ARBA" id="ARBA00022737"/>
    </source>
</evidence>
<organism evidence="3 4">
    <name type="scientific">Pelotomaculum isophthalicicum JI</name>
    <dbReference type="NCBI Taxonomy" id="947010"/>
    <lineage>
        <taxon>Bacteria</taxon>
        <taxon>Bacillati</taxon>
        <taxon>Bacillota</taxon>
        <taxon>Clostridia</taxon>
        <taxon>Eubacteriales</taxon>
        <taxon>Desulfotomaculaceae</taxon>
        <taxon>Pelotomaculum</taxon>
    </lineage>
</organism>
<protein>
    <submittedName>
        <fullName evidence="3">S-layer homology domain-containing protein</fullName>
    </submittedName>
</protein>
<sequence>MYAAGPVFTDLPENDTYYPFVNYLVKTNLIQGYPDGSFHPAGTLTRAEAAAMLARANKLAGQAPAAQTYNDIGKQATQAMLSAAIMVLII</sequence>
<gene>
    <name evidence="3" type="ORF">L7E55_02020</name>
</gene>
<accession>A0A9X4H2A2</accession>
<evidence type="ECO:0000313" key="4">
    <source>
        <dbReference type="Proteomes" id="UP001154312"/>
    </source>
</evidence>
<keyword evidence="1" id="KW-0677">Repeat</keyword>
<comment type="caution">
    <text evidence="3">The sequence shown here is derived from an EMBL/GenBank/DDBJ whole genome shotgun (WGS) entry which is preliminary data.</text>
</comment>
<dbReference type="EMBL" id="JAKOAV010000002">
    <property type="protein sequence ID" value="MDF9407143.1"/>
    <property type="molecule type" value="Genomic_DNA"/>
</dbReference>
<dbReference type="AlphaFoldDB" id="A0A9X4H2A2"/>
<evidence type="ECO:0000313" key="3">
    <source>
        <dbReference type="EMBL" id="MDF9407143.1"/>
    </source>
</evidence>